<protein>
    <submittedName>
        <fullName evidence="2">ORF6C domain-containing protein</fullName>
    </submittedName>
</protein>
<dbReference type="Pfam" id="PF10552">
    <property type="entry name" value="ORF6C"/>
    <property type="match status" value="1"/>
</dbReference>
<dbReference type="InterPro" id="IPR018878">
    <property type="entry name" value="ORF6C_dom"/>
</dbReference>
<keyword evidence="3" id="KW-1185">Reference proteome</keyword>
<dbReference type="EMBL" id="FONN01000002">
    <property type="protein sequence ID" value="SFE42831.1"/>
    <property type="molecule type" value="Genomic_DNA"/>
</dbReference>
<dbReference type="Proteomes" id="UP000183410">
    <property type="component" value="Unassembled WGS sequence"/>
</dbReference>
<name>A0A1I2AFT8_9BACL</name>
<reference evidence="3" key="1">
    <citation type="submission" date="2016-10" db="EMBL/GenBank/DDBJ databases">
        <authorList>
            <person name="Varghese N."/>
            <person name="Submissions S."/>
        </authorList>
    </citation>
    <scope>NUCLEOTIDE SEQUENCE [LARGE SCALE GENOMIC DNA]</scope>
    <source>
        <strain evidence="3">CGMCC 1.10223</strain>
    </source>
</reference>
<organism evidence="2 3">
    <name type="scientific">Paenibacillus algorifonticola</name>
    <dbReference type="NCBI Taxonomy" id="684063"/>
    <lineage>
        <taxon>Bacteria</taxon>
        <taxon>Bacillati</taxon>
        <taxon>Bacillota</taxon>
        <taxon>Bacilli</taxon>
        <taxon>Bacillales</taxon>
        <taxon>Paenibacillaceae</taxon>
        <taxon>Paenibacillus</taxon>
    </lineage>
</organism>
<evidence type="ECO:0000313" key="2">
    <source>
        <dbReference type="EMBL" id="SFE42831.1"/>
    </source>
</evidence>
<proteinExistence type="predicted"/>
<evidence type="ECO:0000313" key="3">
    <source>
        <dbReference type="Proteomes" id="UP000183410"/>
    </source>
</evidence>
<accession>A0A1I2AFT8</accession>
<sequence length="110" mass="13142">MIAERDKLIAELRARVIIRSPEQKLIQRAGRERVKLLLGGRDSAIYRRFSRKYFSSMWNGYRDKFNVRSFRDTRESDFDNAVLWIGTWQARGPLRISAEQIELELKEHEE</sequence>
<feature type="domain" description="ORF6C" evidence="1">
    <location>
        <begin position="4"/>
        <end position="94"/>
    </location>
</feature>
<gene>
    <name evidence="2" type="ORF">SAMN04487969_102471</name>
</gene>
<evidence type="ECO:0000259" key="1">
    <source>
        <dbReference type="Pfam" id="PF10552"/>
    </source>
</evidence>
<dbReference type="AlphaFoldDB" id="A0A1I2AFT8"/>